<reference evidence="1" key="1">
    <citation type="journal article" date="2015" name="Nature">
        <title>Complex archaea that bridge the gap between prokaryotes and eukaryotes.</title>
        <authorList>
            <person name="Spang A."/>
            <person name="Saw J.H."/>
            <person name="Jorgensen S.L."/>
            <person name="Zaremba-Niedzwiedzka K."/>
            <person name="Martijn J."/>
            <person name="Lind A.E."/>
            <person name="van Eijk R."/>
            <person name="Schleper C."/>
            <person name="Guy L."/>
            <person name="Ettema T.J."/>
        </authorList>
    </citation>
    <scope>NUCLEOTIDE SEQUENCE</scope>
</reference>
<organism evidence="1">
    <name type="scientific">marine sediment metagenome</name>
    <dbReference type="NCBI Taxonomy" id="412755"/>
    <lineage>
        <taxon>unclassified sequences</taxon>
        <taxon>metagenomes</taxon>
        <taxon>ecological metagenomes</taxon>
    </lineage>
</organism>
<comment type="caution">
    <text evidence="1">The sequence shown here is derived from an EMBL/GenBank/DDBJ whole genome shotgun (WGS) entry which is preliminary data.</text>
</comment>
<gene>
    <name evidence="1" type="ORF">LCGC14_1816410</name>
</gene>
<dbReference type="EMBL" id="LAZR01017723">
    <property type="protein sequence ID" value="KKL99242.1"/>
    <property type="molecule type" value="Genomic_DNA"/>
</dbReference>
<evidence type="ECO:0000313" key="1">
    <source>
        <dbReference type="EMBL" id="KKL99242.1"/>
    </source>
</evidence>
<sequence>MYTIQSHEFEELKRLFDQNDTYEGPLFLTRIINRIISESFTENYQGQAGLPAPFAVGQGLKLESEYSGYEPVLELDDKTIKFLTTMKDQLAHLFEQYDILREMHTVEGAHIPTIISTKEQYEEMKPHMDKEERVLVHTTFDKALNVL</sequence>
<accession>A0A0F9JJT0</accession>
<name>A0A0F9JJT0_9ZZZZ</name>
<protein>
    <submittedName>
        <fullName evidence="1">Uncharacterized protein</fullName>
    </submittedName>
</protein>
<dbReference type="AlphaFoldDB" id="A0A0F9JJT0"/>
<proteinExistence type="predicted"/>